<feature type="compositionally biased region" description="Acidic residues" evidence="1">
    <location>
        <begin position="154"/>
        <end position="165"/>
    </location>
</feature>
<feature type="compositionally biased region" description="Low complexity" evidence="1">
    <location>
        <begin position="133"/>
        <end position="153"/>
    </location>
</feature>
<dbReference type="Pfam" id="PF00632">
    <property type="entry name" value="HECT"/>
    <property type="match status" value="1"/>
</dbReference>
<dbReference type="Proteomes" id="UP000240461">
    <property type="component" value="Segment"/>
</dbReference>
<feature type="region of interest" description="Disordered" evidence="1">
    <location>
        <begin position="104"/>
        <end position="200"/>
    </location>
</feature>
<dbReference type="KEGG" id="vg:80513880"/>
<feature type="compositionally biased region" description="Basic and acidic residues" evidence="1">
    <location>
        <begin position="175"/>
        <end position="187"/>
    </location>
</feature>
<protein>
    <recommendedName>
        <fullName evidence="2">HECT domain-containing protein</fullName>
    </recommendedName>
</protein>
<accession>A0A0G2Y8G2</accession>
<proteinExistence type="predicted"/>
<dbReference type="InterPro" id="IPR035983">
    <property type="entry name" value="Hect_E3_ubiquitin_ligase"/>
</dbReference>
<feature type="domain" description="HECT" evidence="2">
    <location>
        <begin position="814"/>
        <end position="902"/>
    </location>
</feature>
<organism evidence="3 4">
    <name type="scientific">Acanthamoeba polyphaga mimivirus Kroon</name>
    <dbReference type="NCBI Taxonomy" id="3069720"/>
    <lineage>
        <taxon>Viruses</taxon>
        <taxon>Varidnaviria</taxon>
        <taxon>Bamfordvirae</taxon>
        <taxon>Nucleocytoviricota</taxon>
        <taxon>Megaviricetes</taxon>
        <taxon>Imitervirales</taxon>
        <taxon>Mimiviridae</taxon>
        <taxon>Megamimivirinae</taxon>
        <taxon>Mimivirus</taxon>
        <taxon>Mimivirus lagoaense</taxon>
    </lineage>
</organism>
<dbReference type="EMBL" id="KM982402">
    <property type="protein sequence ID" value="AKI80082.1"/>
    <property type="molecule type" value="Genomic_DNA"/>
</dbReference>
<evidence type="ECO:0000313" key="3">
    <source>
        <dbReference type="EMBL" id="AKI80082.1"/>
    </source>
</evidence>
<sequence>MELISRVFTHGENILLVSSTNKLYIMGNNEYGSCGFKTDTNKTYIENPMYIDIKLDDDDSVKAFYSCNLFTMIHTSKGKIYLSRSFICNRVEIDPYESDLLSDAESYRSDSESDAETDADTIAETDAESDSENNSQNNTNTPINNTTLINLDSSDIDSDQSDDDSSQSISDSDCESYRSDNESEKNFDTASNSNSIDNESESMTEKAGIILLNEIKTVVDEILSQKNINPVGINDIVVRPSGQYVSNMKYIIDSGNTLYHTNKNGFILFKSNVHEILFIEEMFMYSKNNFIYLAIPFKQYDTALRDIFKYPFHPINKTKNGIKWKYFKVVFPFDAEKIEFCGNLFYTYDSNTHYHHVISFYKNVNFYPSWIYFKSEINIDSKNMFFSSDTNSVYVKDNKNIYKYYNFNNSLEKYIDNKLDLDVVIVPDSYESTEMRLLLKLGMTLYSDYNFNGCENDEEHIFEIMKNQYVPHIIGLNYFESFTVIIINNPNMLTITTDDRKIFFNVHDITFYKRFYNGIVYLDNGSLFYLTDSELSDPHVWKLTVCQLCELADSTIYGYLFNLPDKIDEIYSSSDFIVLKLIGNKYFYYPVENFDNVQDFKTRFGEISLENNSVLELVNTSIINRQSKNYHTTVSINIDTDCTTHNSFERLFILTQSLSYSAEYSIRIVDDKNIGFGDGPKIEFCESAIMQFYYKYLVAHNFHTEFNLQEFTKLKPTEIKYLGSMFHMVICQNNSSLPIRLPLAFVVEIYGKEPTIDELEYFACNEDETGFKHIYPAKYNSELVKEFGYDSYEHCLKTLCKYNYEDDTDKNILTKKYCEQLAIGFKRYGNIKNIKQMNLPTLDYYVSGPYKINRTILINNLVLSGGKEKNNSYLEMFKEFINSLSENELKILLKNWTASTCVRPDNKYRIIIISKSKNAKAGIRFGTCNLEIHIDEKMLDEHNIDTVKEILITPAQGFKD</sequence>
<evidence type="ECO:0000313" key="4">
    <source>
        <dbReference type="Proteomes" id="UP000240461"/>
    </source>
</evidence>
<evidence type="ECO:0000256" key="1">
    <source>
        <dbReference type="SAM" id="MobiDB-lite"/>
    </source>
</evidence>
<dbReference type="SUPFAM" id="SSF56204">
    <property type="entry name" value="Hect, E3 ligase catalytic domain"/>
    <property type="match status" value="1"/>
</dbReference>
<dbReference type="InterPro" id="IPR000569">
    <property type="entry name" value="HECT_dom"/>
</dbReference>
<dbReference type="InterPro" id="IPR009091">
    <property type="entry name" value="RCC1/BLIP-II"/>
</dbReference>
<evidence type="ECO:0000259" key="2">
    <source>
        <dbReference type="Pfam" id="PF00632"/>
    </source>
</evidence>
<dbReference type="GO" id="GO:0004842">
    <property type="term" value="F:ubiquitin-protein transferase activity"/>
    <property type="evidence" value="ECO:0007669"/>
    <property type="project" value="InterPro"/>
</dbReference>
<feature type="compositionally biased region" description="Acidic residues" evidence="1">
    <location>
        <begin position="112"/>
        <end position="131"/>
    </location>
</feature>
<keyword evidence="4" id="KW-1185">Reference proteome</keyword>
<name>A0A0G2Y8G2_9VIRU</name>
<dbReference type="SUPFAM" id="SSF50985">
    <property type="entry name" value="RCC1/BLIP-II"/>
    <property type="match status" value="1"/>
</dbReference>
<dbReference type="Gene3D" id="2.130.10.30">
    <property type="entry name" value="Regulator of chromosome condensation 1/beta-lactamase-inhibitor protein II"/>
    <property type="match status" value="1"/>
</dbReference>
<reference evidence="3 4" key="1">
    <citation type="submission" date="2014-10" db="EMBL/GenBank/DDBJ databases">
        <title>Pan-genome analysis of Brazilian lineage A amoebal mimiviruses.</title>
        <authorList>
            <person name="Assis F.L."/>
            <person name="Abrahao J.S."/>
            <person name="Kroon E.G."/>
            <person name="Dornas F.P."/>
            <person name="Andrade K.R."/>
            <person name="Borato P.V.M."/>
            <person name="Pilotto M.R."/>
            <person name="Benamar S."/>
            <person name="LaScola B."/>
            <person name="Colson P."/>
        </authorList>
    </citation>
    <scope>NUCLEOTIDE SEQUENCE [LARGE SCALE GENOMIC DNA]</scope>
    <source>
        <strain evidence="3 4">Kroon</strain>
    </source>
</reference>